<accession>A0A1M7U2F8</accession>
<dbReference type="GO" id="GO:0006310">
    <property type="term" value="P:DNA recombination"/>
    <property type="evidence" value="ECO:0007669"/>
    <property type="project" value="UniProtKB-KW"/>
</dbReference>
<keyword evidence="4" id="KW-1185">Reference proteome</keyword>
<dbReference type="Gene3D" id="1.10.443.10">
    <property type="entry name" value="Intergrase catalytic core"/>
    <property type="match status" value="1"/>
</dbReference>
<evidence type="ECO:0000313" key="3">
    <source>
        <dbReference type="EMBL" id="SHN77084.1"/>
    </source>
</evidence>
<dbReference type="Proteomes" id="UP000184066">
    <property type="component" value="Unassembled WGS sequence"/>
</dbReference>
<dbReference type="InterPro" id="IPR013762">
    <property type="entry name" value="Integrase-like_cat_sf"/>
</dbReference>
<dbReference type="PROSITE" id="PS51898">
    <property type="entry name" value="TYR_RECOMBINASE"/>
    <property type="match status" value="1"/>
</dbReference>
<dbReference type="InterPro" id="IPR046668">
    <property type="entry name" value="DUF6538"/>
</dbReference>
<organism evidence="3 4">
    <name type="scientific">Oceanicella actignis</name>
    <dbReference type="NCBI Taxonomy" id="1189325"/>
    <lineage>
        <taxon>Bacteria</taxon>
        <taxon>Pseudomonadati</taxon>
        <taxon>Pseudomonadota</taxon>
        <taxon>Alphaproteobacteria</taxon>
        <taxon>Rhodobacterales</taxon>
        <taxon>Paracoccaceae</taxon>
        <taxon>Oceanicella</taxon>
    </lineage>
</organism>
<dbReference type="OrthoDB" id="7222937at2"/>
<gene>
    <name evidence="3" type="ORF">SAMN05216200_11445</name>
</gene>
<dbReference type="GO" id="GO:0003677">
    <property type="term" value="F:DNA binding"/>
    <property type="evidence" value="ECO:0007669"/>
    <property type="project" value="InterPro"/>
</dbReference>
<evidence type="ECO:0000256" key="1">
    <source>
        <dbReference type="ARBA" id="ARBA00023172"/>
    </source>
</evidence>
<evidence type="ECO:0000313" key="4">
    <source>
        <dbReference type="Proteomes" id="UP000184066"/>
    </source>
</evidence>
<feature type="domain" description="Tyr recombinase" evidence="2">
    <location>
        <begin position="245"/>
        <end position="426"/>
    </location>
</feature>
<dbReference type="RefSeq" id="WP_083581628.1">
    <property type="nucleotide sequence ID" value="NZ_FOHL01000001.1"/>
</dbReference>
<reference evidence="3 4" key="1">
    <citation type="submission" date="2016-12" db="EMBL/GenBank/DDBJ databases">
        <authorList>
            <person name="Song W.-J."/>
            <person name="Kurnit D.M."/>
        </authorList>
    </citation>
    <scope>NUCLEOTIDE SEQUENCE [LARGE SCALE GENOMIC DNA]</scope>
    <source>
        <strain evidence="3 4">CGMCC 1.10808</strain>
    </source>
</reference>
<dbReference type="SUPFAM" id="SSF56349">
    <property type="entry name" value="DNA breaking-rejoining enzymes"/>
    <property type="match status" value="1"/>
</dbReference>
<sequence>MGIYCDRGRYYFVKRVPKRFAHVDPRQKITRCLHTDSRREALARAPAVEAEIMAYWEALAAGRAQDAAARWEAARRLCESRGYEYRPFADLARPEMLAELFARLERLAGPGHVAPREEAAAMLGLVDAPSFTMTEALAEFFKATPERVLGKSERKAALWRRTRERAVEYFVAAVGDKDMAEITREDAMAFRAWWQERCAKRGLDLDSANKSFSHIDDVFQTVSDLHNLGLKSPFSGLRFKVKNENKRPPFSIGWIRNRILAPGALDGLNEEARDVLLVMVNTGARPDEIVGALREEFRVGDAIPHLRIRPRDGHPLKNDQSARDVPLLGVSLDAARRIVARGGLKRYFMNANKWTAAAGKYMRENGLRESPAHVPYSLRHSFEDRLLAAGVDERLRIELMGHKYDRPKYGDPPLDLRAAAIAKIAL</sequence>
<dbReference type="STRING" id="1189325.SAMN04488119_101377"/>
<dbReference type="GO" id="GO:0015074">
    <property type="term" value="P:DNA integration"/>
    <property type="evidence" value="ECO:0007669"/>
    <property type="project" value="InterPro"/>
</dbReference>
<dbReference type="EMBL" id="FRDL01000014">
    <property type="protein sequence ID" value="SHN77084.1"/>
    <property type="molecule type" value="Genomic_DNA"/>
</dbReference>
<dbReference type="Pfam" id="PF20172">
    <property type="entry name" value="DUF6538"/>
    <property type="match status" value="1"/>
</dbReference>
<keyword evidence="1" id="KW-0233">DNA recombination</keyword>
<protein>
    <submittedName>
        <fullName evidence="3">Site-specific recombinase XerD</fullName>
    </submittedName>
</protein>
<proteinExistence type="predicted"/>
<dbReference type="InterPro" id="IPR002104">
    <property type="entry name" value="Integrase_catalytic"/>
</dbReference>
<dbReference type="AlphaFoldDB" id="A0A1M7U2F8"/>
<evidence type="ECO:0000259" key="2">
    <source>
        <dbReference type="PROSITE" id="PS51898"/>
    </source>
</evidence>
<name>A0A1M7U2F8_9RHOB</name>
<dbReference type="InterPro" id="IPR011010">
    <property type="entry name" value="DNA_brk_join_enz"/>
</dbReference>